<comment type="caution">
    <text evidence="1">The sequence shown here is derived from an EMBL/GenBank/DDBJ whole genome shotgun (WGS) entry which is preliminary data.</text>
</comment>
<sequence length="256" mass="28554">MKKVTLSILILTIALFGCLSFTKDKKENRETINTDGNKGFAVVELYTSEGCSSCPSADKLLKEIREEYKNQKVYVLAYHVDYWNRLGWKDVFSDHRFSERQSAYANNFKNSSVYTPQAIVNGKEQMVGSASGELKGVIKKHLGKNESLALEGSVKSSSDKQVELMYKIDPKAKNQDLVVNLVQKNASTNVKAGENGGRILEHANVVRYYTVVNIKDDSTSVKIDLPNGLGKEDFDVIAFVQEKNKGEILAANEIVF</sequence>
<name>A0ABS1BF40_9SPHI</name>
<dbReference type="RefSeq" id="WP_200583821.1">
    <property type="nucleotide sequence ID" value="NZ_JAEHFY010000001.1"/>
</dbReference>
<evidence type="ECO:0000313" key="2">
    <source>
        <dbReference type="Proteomes" id="UP000660024"/>
    </source>
</evidence>
<dbReference type="EMBL" id="JAEHFY010000001">
    <property type="protein sequence ID" value="MBK0381430.1"/>
    <property type="molecule type" value="Genomic_DNA"/>
</dbReference>
<dbReference type="Proteomes" id="UP000660024">
    <property type="component" value="Unassembled WGS sequence"/>
</dbReference>
<protein>
    <submittedName>
        <fullName evidence="1">DUF1223 domain-containing protein</fullName>
    </submittedName>
</protein>
<dbReference type="SUPFAM" id="SSF52833">
    <property type="entry name" value="Thioredoxin-like"/>
    <property type="match status" value="1"/>
</dbReference>
<evidence type="ECO:0000313" key="1">
    <source>
        <dbReference type="EMBL" id="MBK0381430.1"/>
    </source>
</evidence>
<dbReference type="Pfam" id="PF06764">
    <property type="entry name" value="DUF1223"/>
    <property type="match status" value="1"/>
</dbReference>
<dbReference type="InterPro" id="IPR010634">
    <property type="entry name" value="DUF1223"/>
</dbReference>
<dbReference type="InterPro" id="IPR036249">
    <property type="entry name" value="Thioredoxin-like_sf"/>
</dbReference>
<dbReference type="PANTHER" id="PTHR36057">
    <property type="match status" value="1"/>
</dbReference>
<gene>
    <name evidence="1" type="ORF">I5M32_00535</name>
</gene>
<organism evidence="1 2">
    <name type="scientific">Pedobacter segetis</name>
    <dbReference type="NCBI Taxonomy" id="2793069"/>
    <lineage>
        <taxon>Bacteria</taxon>
        <taxon>Pseudomonadati</taxon>
        <taxon>Bacteroidota</taxon>
        <taxon>Sphingobacteriia</taxon>
        <taxon>Sphingobacteriales</taxon>
        <taxon>Sphingobacteriaceae</taxon>
        <taxon>Pedobacter</taxon>
    </lineage>
</organism>
<reference evidence="1 2" key="1">
    <citation type="submission" date="2020-12" db="EMBL/GenBank/DDBJ databases">
        <title>Bacterial novel species Pedobacter sp. SD-b isolated from soil.</title>
        <authorList>
            <person name="Jung H.-Y."/>
        </authorList>
    </citation>
    <scope>NUCLEOTIDE SEQUENCE [LARGE SCALE GENOMIC DNA]</scope>
    <source>
        <strain evidence="1 2">SD-b</strain>
    </source>
</reference>
<dbReference type="PANTHER" id="PTHR36057:SF1">
    <property type="entry name" value="LIPOPROTEIN LIPID ATTACHMENT SITE-LIKE PROTEIN, PUTATIVE (DUF1223)-RELATED"/>
    <property type="match status" value="1"/>
</dbReference>
<keyword evidence="2" id="KW-1185">Reference proteome</keyword>
<dbReference type="Gene3D" id="3.40.30.10">
    <property type="entry name" value="Glutaredoxin"/>
    <property type="match status" value="1"/>
</dbReference>
<proteinExistence type="predicted"/>
<accession>A0ABS1BF40</accession>
<dbReference type="PROSITE" id="PS51257">
    <property type="entry name" value="PROKAR_LIPOPROTEIN"/>
    <property type="match status" value="1"/>
</dbReference>